<dbReference type="Proteomes" id="UP001472677">
    <property type="component" value="Unassembled WGS sequence"/>
</dbReference>
<accession>A0ABR2FQT7</accession>
<reference evidence="2 3" key="1">
    <citation type="journal article" date="2024" name="G3 (Bethesda)">
        <title>Genome assembly of Hibiscus sabdariffa L. provides insights into metabolisms of medicinal natural products.</title>
        <authorList>
            <person name="Kim T."/>
        </authorList>
    </citation>
    <scope>NUCLEOTIDE SEQUENCE [LARGE SCALE GENOMIC DNA]</scope>
    <source>
        <strain evidence="2">TK-2024</strain>
        <tissue evidence="2">Old leaves</tissue>
    </source>
</reference>
<sequence>MHGHARISGQFTPIDKGQNKEDSDPFDWSFSSRHVSFTIRNATVGAKPSTVRSKRKAVHAATTSAFDDEVQVVAKPKPTRIQLSCKRHNPEGS</sequence>
<organism evidence="2 3">
    <name type="scientific">Hibiscus sabdariffa</name>
    <name type="common">roselle</name>
    <dbReference type="NCBI Taxonomy" id="183260"/>
    <lineage>
        <taxon>Eukaryota</taxon>
        <taxon>Viridiplantae</taxon>
        <taxon>Streptophyta</taxon>
        <taxon>Embryophyta</taxon>
        <taxon>Tracheophyta</taxon>
        <taxon>Spermatophyta</taxon>
        <taxon>Magnoliopsida</taxon>
        <taxon>eudicotyledons</taxon>
        <taxon>Gunneridae</taxon>
        <taxon>Pentapetalae</taxon>
        <taxon>rosids</taxon>
        <taxon>malvids</taxon>
        <taxon>Malvales</taxon>
        <taxon>Malvaceae</taxon>
        <taxon>Malvoideae</taxon>
        <taxon>Hibiscus</taxon>
    </lineage>
</organism>
<evidence type="ECO:0000313" key="3">
    <source>
        <dbReference type="Proteomes" id="UP001472677"/>
    </source>
</evidence>
<comment type="caution">
    <text evidence="2">The sequence shown here is derived from an EMBL/GenBank/DDBJ whole genome shotgun (WGS) entry which is preliminary data.</text>
</comment>
<dbReference type="EMBL" id="JBBPBM010000005">
    <property type="protein sequence ID" value="KAK8584413.1"/>
    <property type="molecule type" value="Genomic_DNA"/>
</dbReference>
<keyword evidence="3" id="KW-1185">Reference proteome</keyword>
<name>A0ABR2FQT7_9ROSI</name>
<gene>
    <name evidence="2" type="ORF">V6N12_068657</name>
</gene>
<proteinExistence type="predicted"/>
<evidence type="ECO:0000256" key="1">
    <source>
        <dbReference type="SAM" id="MobiDB-lite"/>
    </source>
</evidence>
<feature type="region of interest" description="Disordered" evidence="1">
    <location>
        <begin position="1"/>
        <end position="27"/>
    </location>
</feature>
<evidence type="ECO:0000313" key="2">
    <source>
        <dbReference type="EMBL" id="KAK8584413.1"/>
    </source>
</evidence>
<protein>
    <submittedName>
        <fullName evidence="2">Uncharacterized protein</fullName>
    </submittedName>
</protein>